<feature type="compositionally biased region" description="Acidic residues" evidence="1">
    <location>
        <begin position="364"/>
        <end position="374"/>
    </location>
</feature>
<feature type="region of interest" description="Disordered" evidence="1">
    <location>
        <begin position="292"/>
        <end position="535"/>
    </location>
</feature>
<evidence type="ECO:0000313" key="2">
    <source>
        <dbReference type="EMBL" id="CAI3995129.1"/>
    </source>
</evidence>
<feature type="compositionally biased region" description="Basic and acidic residues" evidence="1">
    <location>
        <begin position="416"/>
        <end position="435"/>
    </location>
</feature>
<feature type="compositionally biased region" description="Low complexity" evidence="1">
    <location>
        <begin position="327"/>
        <end position="336"/>
    </location>
</feature>
<feature type="compositionally biased region" description="Basic residues" evidence="1">
    <location>
        <begin position="450"/>
        <end position="462"/>
    </location>
</feature>
<evidence type="ECO:0000256" key="1">
    <source>
        <dbReference type="SAM" id="MobiDB-lite"/>
    </source>
</evidence>
<sequence length="990" mass="109739">MSCAKCHQAPPETGDTWCAACSAWEALASELAAPWHSRALRHLVTEQVEHLVRSVRALRNFSSSLKSAEASRAAERDRSERQAHSEEGERVPAAATAAKSKASRPEREQGKPEKAEEDRHSPARPRSPETELDETIRGCTGHKTTRISPFTGSVPPVIGTSITRWATALLRGGAEFSHEDHAAWEELTVLQGQVVEVLLSETGEDFPPDLWGGFLVIKVELGLEGDMIFYAKSLGCDDPESTRDYMTSAVKKQMKKWLDQLEDELTRPSKGLDITVPMPDGDMWEHVEALKSTAKAHPPAPPGRLEERISESKREVPSCPPEKSEEPGSPGYSPSPVEEREALHKRRQGALRAPPRRSVHETVEPLEIEDEEEKERERRKKKKKARAAEKPLALAIKDTSTGSLQAQLLNQAAKAAQEKAGRIRGEKEKARRKDPSTVLVKWLQQAAGGGKKKKKKKKGKRSQRSDPYQEGNSEGRKRRRKKDPGGPDSSPSSSNGSGQTSCSDLSSNEALEASSSSSEDLRMEPPLRKKARERPGSVLQLLVEHARAQLDQSSKVVIGKESGKDYTAKLALKVSQPEQWYSPGAGKGRGGRGKGSGWSEWPQETKGKSKKGGRGKGKGRGWWGQQSESHEPDPSKKKEKPGISSPQYRAALLTVGWDAWKGVLAAANLSAARGRNSVFPFREGELVTLVSRFKEFSLEHVSTPEVVEEWSACAWLYNVVSALNKLAGYKGTPYAGRWTLSKLAAVKSMRAAIERRCAKDAEQEPYSEADWQKELNGRLMGYNGEEISTCQQLTVEQVMPSLPPEEHGGSIETLHWVCPRTREFLLNPDLLLKCQADVKLPRLPGKIHVKAEDKTVIAHELVRRNICTWVPLDTVYKVGSQQILNGLFGVKKPTLLKSGEPVLRLIMNLTGSNATQHQLEGGASNLPAITSWQSLVLEQGQTLEMFQSDMSSTFYFFKVPPCWHRHLVFNIIVPEEELMGHGRRQFALWH</sequence>
<feature type="compositionally biased region" description="Basic and acidic residues" evidence="1">
    <location>
        <begin position="103"/>
        <end position="129"/>
    </location>
</feature>
<feature type="compositionally biased region" description="Basic and acidic residues" evidence="1">
    <location>
        <begin position="72"/>
        <end position="90"/>
    </location>
</feature>
<name>A0A9P1CMX5_9DINO</name>
<feature type="region of interest" description="Disordered" evidence="1">
    <location>
        <begin position="570"/>
        <end position="643"/>
    </location>
</feature>
<feature type="region of interest" description="Disordered" evidence="1">
    <location>
        <begin position="64"/>
        <end position="134"/>
    </location>
</feature>
<evidence type="ECO:0000313" key="3">
    <source>
        <dbReference type="EMBL" id="CAL1148504.1"/>
    </source>
</evidence>
<feature type="compositionally biased region" description="Basic and acidic residues" evidence="1">
    <location>
        <begin position="304"/>
        <end position="326"/>
    </location>
</feature>
<dbReference type="EMBL" id="CAMXCT010002035">
    <property type="protein sequence ID" value="CAI3995129.1"/>
    <property type="molecule type" value="Genomic_DNA"/>
</dbReference>
<feature type="compositionally biased region" description="Basic residues" evidence="1">
    <location>
        <begin position="343"/>
        <end position="357"/>
    </location>
</feature>
<dbReference type="AlphaFoldDB" id="A0A9P1CMX5"/>
<dbReference type="EMBL" id="CAMXCT020002035">
    <property type="protein sequence ID" value="CAL1148504.1"/>
    <property type="molecule type" value="Genomic_DNA"/>
</dbReference>
<feature type="compositionally biased region" description="Basic residues" evidence="1">
    <location>
        <begin position="608"/>
        <end position="619"/>
    </location>
</feature>
<dbReference type="EMBL" id="CAMXCT030002035">
    <property type="protein sequence ID" value="CAL4782441.1"/>
    <property type="molecule type" value="Genomic_DNA"/>
</dbReference>
<reference evidence="3" key="2">
    <citation type="submission" date="2024-04" db="EMBL/GenBank/DDBJ databases">
        <authorList>
            <person name="Chen Y."/>
            <person name="Shah S."/>
            <person name="Dougan E. K."/>
            <person name="Thang M."/>
            <person name="Chan C."/>
        </authorList>
    </citation>
    <scope>NUCLEOTIDE SEQUENCE [LARGE SCALE GENOMIC DNA]</scope>
</reference>
<feature type="compositionally biased region" description="Low complexity" evidence="1">
    <location>
        <begin position="486"/>
        <end position="518"/>
    </location>
</feature>
<feature type="compositionally biased region" description="Gly residues" evidence="1">
    <location>
        <begin position="585"/>
        <end position="596"/>
    </location>
</feature>
<dbReference type="Proteomes" id="UP001152797">
    <property type="component" value="Unassembled WGS sequence"/>
</dbReference>
<organism evidence="2">
    <name type="scientific">Cladocopium goreaui</name>
    <dbReference type="NCBI Taxonomy" id="2562237"/>
    <lineage>
        <taxon>Eukaryota</taxon>
        <taxon>Sar</taxon>
        <taxon>Alveolata</taxon>
        <taxon>Dinophyceae</taxon>
        <taxon>Suessiales</taxon>
        <taxon>Symbiodiniaceae</taxon>
        <taxon>Cladocopium</taxon>
    </lineage>
</organism>
<proteinExistence type="predicted"/>
<keyword evidence="4" id="KW-1185">Reference proteome</keyword>
<feature type="compositionally biased region" description="Low complexity" evidence="1">
    <location>
        <begin position="404"/>
        <end position="415"/>
    </location>
</feature>
<gene>
    <name evidence="2" type="ORF">C1SCF055_LOCUS21726</name>
</gene>
<protein>
    <submittedName>
        <fullName evidence="2">Uncharacterized protein</fullName>
    </submittedName>
</protein>
<evidence type="ECO:0000313" key="4">
    <source>
        <dbReference type="Proteomes" id="UP001152797"/>
    </source>
</evidence>
<comment type="caution">
    <text evidence="2">The sequence shown here is derived from an EMBL/GenBank/DDBJ whole genome shotgun (WGS) entry which is preliminary data.</text>
</comment>
<reference evidence="2" key="1">
    <citation type="submission" date="2022-10" db="EMBL/GenBank/DDBJ databases">
        <authorList>
            <person name="Chen Y."/>
            <person name="Dougan E. K."/>
            <person name="Chan C."/>
            <person name="Rhodes N."/>
            <person name="Thang M."/>
        </authorList>
    </citation>
    <scope>NUCLEOTIDE SEQUENCE</scope>
</reference>
<accession>A0A9P1CMX5</accession>